<accession>A0A498NR31</accession>
<gene>
    <name evidence="3" type="ORF">ROHU_014852</name>
</gene>
<proteinExistence type="predicted"/>
<keyword evidence="2" id="KW-0472">Membrane</keyword>
<evidence type="ECO:0000256" key="1">
    <source>
        <dbReference type="SAM" id="MobiDB-lite"/>
    </source>
</evidence>
<feature type="compositionally biased region" description="Basic and acidic residues" evidence="1">
    <location>
        <begin position="128"/>
        <end position="139"/>
    </location>
</feature>
<organism evidence="3 4">
    <name type="scientific">Labeo rohita</name>
    <name type="common">Indian major carp</name>
    <name type="synonym">Cyprinus rohita</name>
    <dbReference type="NCBI Taxonomy" id="84645"/>
    <lineage>
        <taxon>Eukaryota</taxon>
        <taxon>Metazoa</taxon>
        <taxon>Chordata</taxon>
        <taxon>Craniata</taxon>
        <taxon>Vertebrata</taxon>
        <taxon>Euteleostomi</taxon>
        <taxon>Actinopterygii</taxon>
        <taxon>Neopterygii</taxon>
        <taxon>Teleostei</taxon>
        <taxon>Ostariophysi</taxon>
        <taxon>Cypriniformes</taxon>
        <taxon>Cyprinidae</taxon>
        <taxon>Labeoninae</taxon>
        <taxon>Labeonini</taxon>
        <taxon>Labeo</taxon>
    </lineage>
</organism>
<dbReference type="STRING" id="84645.A0A498NR31"/>
<comment type="caution">
    <text evidence="3">The sequence shown here is derived from an EMBL/GenBank/DDBJ whole genome shotgun (WGS) entry which is preliminary data.</text>
</comment>
<evidence type="ECO:0000313" key="3">
    <source>
        <dbReference type="EMBL" id="RXN34522.1"/>
    </source>
</evidence>
<dbReference type="Proteomes" id="UP000290572">
    <property type="component" value="Unassembled WGS sequence"/>
</dbReference>
<keyword evidence="4" id="KW-1185">Reference proteome</keyword>
<dbReference type="AlphaFoldDB" id="A0A498NR31"/>
<reference evidence="3 4" key="1">
    <citation type="submission" date="2018-03" db="EMBL/GenBank/DDBJ databases">
        <title>Draft genome sequence of Rohu Carp (Labeo rohita).</title>
        <authorList>
            <person name="Das P."/>
            <person name="Kushwaha B."/>
            <person name="Joshi C.G."/>
            <person name="Kumar D."/>
            <person name="Nagpure N.S."/>
            <person name="Sahoo L."/>
            <person name="Das S.P."/>
            <person name="Bit A."/>
            <person name="Patnaik S."/>
            <person name="Meher P.K."/>
            <person name="Jayasankar P."/>
            <person name="Koringa P.G."/>
            <person name="Patel N.V."/>
            <person name="Hinsu A.T."/>
            <person name="Kumar R."/>
            <person name="Pandey M."/>
            <person name="Agarwal S."/>
            <person name="Srivastava S."/>
            <person name="Singh M."/>
            <person name="Iquebal M.A."/>
            <person name="Jaiswal S."/>
            <person name="Angadi U.B."/>
            <person name="Kumar N."/>
            <person name="Raza M."/>
            <person name="Shah T.M."/>
            <person name="Rai A."/>
            <person name="Jena J.K."/>
        </authorList>
    </citation>
    <scope>NUCLEOTIDE SEQUENCE [LARGE SCALE GENOMIC DNA]</scope>
    <source>
        <strain evidence="3">DASCIFA01</strain>
        <tissue evidence="3">Testis</tissue>
    </source>
</reference>
<dbReference type="EMBL" id="QBIY01011171">
    <property type="protein sequence ID" value="RXN34522.1"/>
    <property type="molecule type" value="Genomic_DNA"/>
</dbReference>
<evidence type="ECO:0000313" key="4">
    <source>
        <dbReference type="Proteomes" id="UP000290572"/>
    </source>
</evidence>
<keyword evidence="2" id="KW-1133">Transmembrane helix</keyword>
<keyword evidence="2" id="KW-0812">Transmembrane</keyword>
<sequence length="151" mass="17665">MDLDKNNGSLDEEFFKDYKPTENDLLTLPKHIIYLLLAVSVTGVTLFAIIRHLIQDLIHDLADFLFGEQPVEEPENLWERRDKFRPDWIPEAMPELKDEDIQELMEGTEDLPAIWVISDSDELEEMDEKNSFYDNKTADLEADEETKQTSF</sequence>
<protein>
    <submittedName>
        <fullName evidence="3">Small integral membrane 24 isoform X1</fullName>
    </submittedName>
</protein>
<feature type="transmembrane region" description="Helical" evidence="2">
    <location>
        <begin position="32"/>
        <end position="50"/>
    </location>
</feature>
<feature type="region of interest" description="Disordered" evidence="1">
    <location>
        <begin position="126"/>
        <end position="151"/>
    </location>
</feature>
<evidence type="ECO:0000256" key="2">
    <source>
        <dbReference type="SAM" id="Phobius"/>
    </source>
</evidence>
<name>A0A498NR31_LABRO</name>